<keyword evidence="2 3" id="KW-0732">Signal</keyword>
<comment type="subcellular location">
    <subcellularLocation>
        <location evidence="1">Cell outer membrane</location>
    </subcellularLocation>
</comment>
<organism evidence="5 6">
    <name type="scientific">Roseateles chitinivorans</name>
    <dbReference type="NCBI Taxonomy" id="2917965"/>
    <lineage>
        <taxon>Bacteria</taxon>
        <taxon>Pseudomonadati</taxon>
        <taxon>Pseudomonadota</taxon>
        <taxon>Betaproteobacteria</taxon>
        <taxon>Burkholderiales</taxon>
        <taxon>Sphaerotilaceae</taxon>
        <taxon>Roseateles</taxon>
    </lineage>
</organism>
<dbReference type="Pfam" id="PF13505">
    <property type="entry name" value="OMP_b-brl"/>
    <property type="match status" value="1"/>
</dbReference>
<reference evidence="5 6" key="1">
    <citation type="submission" date="2017-11" db="EMBL/GenBank/DDBJ databases">
        <title>Draft genome sequence of Mitsuaria sp. HWN-4.</title>
        <authorList>
            <person name="Gundlapally S.R."/>
        </authorList>
    </citation>
    <scope>NUCLEOTIDE SEQUENCE [LARGE SCALE GENOMIC DNA]</scope>
    <source>
        <strain evidence="5 6">HWN-4</strain>
    </source>
</reference>
<protein>
    <recommendedName>
        <fullName evidence="4">Outer membrane protein beta-barrel domain-containing protein</fullName>
    </recommendedName>
</protein>
<evidence type="ECO:0000256" key="2">
    <source>
        <dbReference type="ARBA" id="ARBA00022729"/>
    </source>
</evidence>
<dbReference type="Gene3D" id="2.40.160.20">
    <property type="match status" value="1"/>
</dbReference>
<feature type="domain" description="Outer membrane protein beta-barrel" evidence="4">
    <location>
        <begin position="11"/>
        <end position="167"/>
    </location>
</feature>
<dbReference type="SUPFAM" id="SSF56925">
    <property type="entry name" value="OMPA-like"/>
    <property type="match status" value="1"/>
</dbReference>
<dbReference type="Proteomes" id="UP000231501">
    <property type="component" value="Unassembled WGS sequence"/>
</dbReference>
<name>A0A2G9CAC2_9BURK</name>
<dbReference type="EMBL" id="PEOG01000023">
    <property type="protein sequence ID" value="PIM53302.1"/>
    <property type="molecule type" value="Genomic_DNA"/>
</dbReference>
<dbReference type="GO" id="GO:0009279">
    <property type="term" value="C:cell outer membrane"/>
    <property type="evidence" value="ECO:0007669"/>
    <property type="project" value="UniProtKB-SubCell"/>
</dbReference>
<dbReference type="AlphaFoldDB" id="A0A2G9CAC2"/>
<proteinExistence type="predicted"/>
<evidence type="ECO:0000313" key="5">
    <source>
        <dbReference type="EMBL" id="PIM53302.1"/>
    </source>
</evidence>
<dbReference type="RefSeq" id="WP_099861606.1">
    <property type="nucleotide sequence ID" value="NZ_PEOG01000023.1"/>
</dbReference>
<comment type="caution">
    <text evidence="5">The sequence shown here is derived from an EMBL/GenBank/DDBJ whole genome shotgun (WGS) entry which is preliminary data.</text>
</comment>
<sequence>MKKRWIAAMATTLAALTTTTATAAGVDDPLVYASLGVGGVDGSHESYKRDGSQLSVGYSLGYRFNANYGVELYARSLEFKVFGPRRDFEYPDSHVGVAAVGRYPVSQMFSLTGRIGVGRTKMSREDGVNPSDKTTVSAGAGLALEFGRHVAVTAGYERYAGINTGLWLVGWQLGY</sequence>
<dbReference type="OrthoDB" id="8757719at2"/>
<dbReference type="InterPro" id="IPR027385">
    <property type="entry name" value="Beta-barrel_OMP"/>
</dbReference>
<evidence type="ECO:0000313" key="6">
    <source>
        <dbReference type="Proteomes" id="UP000231501"/>
    </source>
</evidence>
<feature type="signal peptide" evidence="3">
    <location>
        <begin position="1"/>
        <end position="23"/>
    </location>
</feature>
<gene>
    <name evidence="5" type="ORF">CS062_10495</name>
</gene>
<evidence type="ECO:0000256" key="1">
    <source>
        <dbReference type="ARBA" id="ARBA00004442"/>
    </source>
</evidence>
<dbReference type="InterPro" id="IPR011250">
    <property type="entry name" value="OMP/PagP_B-barrel"/>
</dbReference>
<feature type="chain" id="PRO_5013681492" description="Outer membrane protein beta-barrel domain-containing protein" evidence="3">
    <location>
        <begin position="24"/>
        <end position="175"/>
    </location>
</feature>
<accession>A0A2G9CAC2</accession>
<evidence type="ECO:0000256" key="3">
    <source>
        <dbReference type="SAM" id="SignalP"/>
    </source>
</evidence>
<evidence type="ECO:0000259" key="4">
    <source>
        <dbReference type="Pfam" id="PF13505"/>
    </source>
</evidence>
<keyword evidence="6" id="KW-1185">Reference proteome</keyword>